<keyword evidence="6 7" id="KW-0472">Membrane</keyword>
<dbReference type="InterPro" id="IPR013657">
    <property type="entry name" value="SCL35B1-4/HUT1"/>
</dbReference>
<evidence type="ECO:0000256" key="2">
    <source>
        <dbReference type="ARBA" id="ARBA00022448"/>
    </source>
</evidence>
<keyword evidence="3" id="KW-0762">Sugar transport</keyword>
<name>A0A2P8A5M1_9PEZI</name>
<dbReference type="STRING" id="40998.A0A2P8A5M1"/>
<feature type="transmembrane region" description="Helical" evidence="7">
    <location>
        <begin position="6"/>
        <end position="24"/>
    </location>
</feature>
<evidence type="ECO:0000256" key="1">
    <source>
        <dbReference type="ARBA" id="ARBA00004127"/>
    </source>
</evidence>
<evidence type="ECO:0000256" key="3">
    <source>
        <dbReference type="ARBA" id="ARBA00022597"/>
    </source>
</evidence>
<organism evidence="8 9">
    <name type="scientific">Elsinoe australis</name>
    <dbReference type="NCBI Taxonomy" id="40998"/>
    <lineage>
        <taxon>Eukaryota</taxon>
        <taxon>Fungi</taxon>
        <taxon>Dikarya</taxon>
        <taxon>Ascomycota</taxon>
        <taxon>Pezizomycotina</taxon>
        <taxon>Dothideomycetes</taxon>
        <taxon>Dothideomycetidae</taxon>
        <taxon>Myriangiales</taxon>
        <taxon>Elsinoaceae</taxon>
        <taxon>Elsinoe</taxon>
    </lineage>
</organism>
<dbReference type="GO" id="GO:0000139">
    <property type="term" value="C:Golgi membrane"/>
    <property type="evidence" value="ECO:0007669"/>
    <property type="project" value="TreeGrafter"/>
</dbReference>
<sequence length="363" mass="39484">MIEVVGPLSIMGLIFGGCCSNVYALEEILKRERDSGLLITFIQFVLATALSAPTQLSSPTQAKSSSKPPVPFLRWAMIASMFYAINMLNNWAFAFSISVPVHIILRSFGSVWTMGAGWIRGKRYSSLQVFSVALLTFGVIASAWADAESKGKNLSTSSPTSTSSFLSGLAILLTAQILSAYMGVYVQDTYADYSTTWQENLFWSHFLSLPLFLPLAPVLQRQYQSLASTQPLSLAFLSLAAFPTLGPREWLIKAAQATNTMPSGLFFLALNAATQIACISGVNLLSSKSSAVTVTIVLNVRKLVSFIFSTWLFGHHLGGRMMMGAALVFGSGALYGWETSWRIPRERKREAANGAVAGKKKRS</sequence>
<keyword evidence="4 7" id="KW-0812">Transmembrane</keyword>
<reference evidence="8 9" key="1">
    <citation type="submission" date="2017-05" db="EMBL/GenBank/DDBJ databases">
        <title>Draft genome sequence of Elsinoe australis.</title>
        <authorList>
            <person name="Cheng Q."/>
        </authorList>
    </citation>
    <scope>NUCLEOTIDE SEQUENCE [LARGE SCALE GENOMIC DNA]</scope>
    <source>
        <strain evidence="8 9">NL1</strain>
    </source>
</reference>
<keyword evidence="5 7" id="KW-1133">Transmembrane helix</keyword>
<gene>
    <name evidence="8" type="ORF">B9Z65_4635</name>
</gene>
<feature type="transmembrane region" description="Helical" evidence="7">
    <location>
        <begin position="127"/>
        <end position="145"/>
    </location>
</feature>
<feature type="transmembrane region" description="Helical" evidence="7">
    <location>
        <begin position="265"/>
        <end position="285"/>
    </location>
</feature>
<evidence type="ECO:0000256" key="6">
    <source>
        <dbReference type="ARBA" id="ARBA00023136"/>
    </source>
</evidence>
<dbReference type="OrthoDB" id="999962at2759"/>
<proteinExistence type="predicted"/>
<keyword evidence="2" id="KW-0813">Transport</keyword>
<evidence type="ECO:0000313" key="9">
    <source>
        <dbReference type="Proteomes" id="UP000243723"/>
    </source>
</evidence>
<feature type="transmembrane region" description="Helical" evidence="7">
    <location>
        <begin position="201"/>
        <end position="219"/>
    </location>
</feature>
<dbReference type="GO" id="GO:0005462">
    <property type="term" value="F:UDP-N-acetylglucosamine transmembrane transporter activity"/>
    <property type="evidence" value="ECO:0007669"/>
    <property type="project" value="TreeGrafter"/>
</dbReference>
<dbReference type="EMBL" id="NHZQ01000066">
    <property type="protein sequence ID" value="PSK55757.1"/>
    <property type="molecule type" value="Genomic_DNA"/>
</dbReference>
<evidence type="ECO:0000256" key="5">
    <source>
        <dbReference type="ARBA" id="ARBA00022989"/>
    </source>
</evidence>
<comment type="subcellular location">
    <subcellularLocation>
        <location evidence="1">Endomembrane system</location>
        <topology evidence="1">Multi-pass membrane protein</topology>
    </subcellularLocation>
</comment>
<feature type="transmembrane region" description="Helical" evidence="7">
    <location>
        <begin position="36"/>
        <end position="52"/>
    </location>
</feature>
<dbReference type="PANTHER" id="PTHR10778">
    <property type="entry name" value="SOLUTE CARRIER FAMILY 35 MEMBER B"/>
    <property type="match status" value="1"/>
</dbReference>
<protein>
    <submittedName>
        <fullName evidence="8">UDP-N-acetylglucosamine transporter yea4</fullName>
    </submittedName>
</protein>
<accession>A0A2P8A5M1</accession>
<dbReference type="AlphaFoldDB" id="A0A2P8A5M1"/>
<dbReference type="Pfam" id="PF08449">
    <property type="entry name" value="UAA"/>
    <property type="match status" value="1"/>
</dbReference>
<evidence type="ECO:0000256" key="7">
    <source>
        <dbReference type="SAM" id="Phobius"/>
    </source>
</evidence>
<evidence type="ECO:0000313" key="8">
    <source>
        <dbReference type="EMBL" id="PSK55757.1"/>
    </source>
</evidence>
<comment type="caution">
    <text evidence="8">The sequence shown here is derived from an EMBL/GenBank/DDBJ whole genome shotgun (WGS) entry which is preliminary data.</text>
</comment>
<evidence type="ECO:0000256" key="4">
    <source>
        <dbReference type="ARBA" id="ARBA00022692"/>
    </source>
</evidence>
<dbReference type="Proteomes" id="UP000243723">
    <property type="component" value="Unassembled WGS sequence"/>
</dbReference>
<feature type="transmembrane region" description="Helical" evidence="7">
    <location>
        <begin position="165"/>
        <end position="186"/>
    </location>
</feature>
<dbReference type="GO" id="GO:0005789">
    <property type="term" value="C:endoplasmic reticulum membrane"/>
    <property type="evidence" value="ECO:0007669"/>
    <property type="project" value="TreeGrafter"/>
</dbReference>
<dbReference type="GO" id="GO:0005464">
    <property type="term" value="F:UDP-xylose transmembrane transporter activity"/>
    <property type="evidence" value="ECO:0007669"/>
    <property type="project" value="TreeGrafter"/>
</dbReference>
<feature type="transmembrane region" description="Helical" evidence="7">
    <location>
        <begin position="292"/>
        <end position="313"/>
    </location>
</feature>
<dbReference type="NCBIfam" id="TIGR00803">
    <property type="entry name" value="nst"/>
    <property type="match status" value="1"/>
</dbReference>
<keyword evidence="9" id="KW-1185">Reference proteome</keyword>
<feature type="transmembrane region" description="Helical" evidence="7">
    <location>
        <begin position="226"/>
        <end position="245"/>
    </location>
</feature>
<dbReference type="PANTHER" id="PTHR10778:SF4">
    <property type="entry name" value="NUCLEOTIDE SUGAR TRANSPORTER SLC35B4"/>
    <property type="match status" value="1"/>
</dbReference>